<evidence type="ECO:0000313" key="2">
    <source>
        <dbReference type="EMBL" id="NOE18811.1"/>
    </source>
</evidence>
<dbReference type="EMBL" id="WVQY01000004">
    <property type="protein sequence ID" value="NOD31090.1"/>
    <property type="molecule type" value="Genomic_DNA"/>
</dbReference>
<evidence type="ECO:0000313" key="1">
    <source>
        <dbReference type="EMBL" id="NOD31090.1"/>
    </source>
</evidence>
<protein>
    <submittedName>
        <fullName evidence="2">Twin-arginine translocation pathway signal</fullName>
    </submittedName>
</protein>
<dbReference type="EMBL" id="WVRA01000003">
    <property type="protein sequence ID" value="NOE18811.1"/>
    <property type="molecule type" value="Genomic_DNA"/>
</dbReference>
<dbReference type="RefSeq" id="WP_171117607.1">
    <property type="nucleotide sequence ID" value="NZ_WVQY01000004.1"/>
</dbReference>
<dbReference type="GO" id="GO:0016702">
    <property type="term" value="F:oxidoreductase activity, acting on single donors with incorporation of molecular oxygen, incorporation of two atoms of oxygen"/>
    <property type="evidence" value="ECO:0007669"/>
    <property type="project" value="InterPro"/>
</dbReference>
<dbReference type="AlphaFoldDB" id="A0AA90YTL9"/>
<gene>
    <name evidence="1" type="ORF">GS617_12460</name>
    <name evidence="2" type="ORF">GS634_11835</name>
</gene>
<organism evidence="2 3">
    <name type="scientific">Ruegeria atlantica</name>
    <dbReference type="NCBI Taxonomy" id="81569"/>
    <lineage>
        <taxon>Bacteria</taxon>
        <taxon>Pseudomonadati</taxon>
        <taxon>Pseudomonadota</taxon>
        <taxon>Alphaproteobacteria</taxon>
        <taxon>Rhodobacterales</taxon>
        <taxon>Roseobacteraceae</taxon>
        <taxon>Ruegeria</taxon>
    </lineage>
</organism>
<sequence length="162" mass="17150">MTDALLSRRSLITQGVAVLATGATGLLVPARAAGIAPTPSMRGGSNNYRPGAPIVDRIGGGGFWMTGTVRRAGDGAPLPGQRIQIWAHTTEGHERDPQSHGATLTDEKGEFRLEMPQIVPAFGQPHGHLAYDSGAFETVFLRPVMSSSKDKTLAAHFVLQPL</sequence>
<dbReference type="Proteomes" id="UP000599383">
    <property type="component" value="Unassembled WGS sequence"/>
</dbReference>
<evidence type="ECO:0000313" key="3">
    <source>
        <dbReference type="Proteomes" id="UP000597886"/>
    </source>
</evidence>
<dbReference type="GO" id="GO:0005506">
    <property type="term" value="F:iron ion binding"/>
    <property type="evidence" value="ECO:0007669"/>
    <property type="project" value="InterPro"/>
</dbReference>
<dbReference type="PROSITE" id="PS51318">
    <property type="entry name" value="TAT"/>
    <property type="match status" value="1"/>
</dbReference>
<dbReference type="Gene3D" id="2.60.130.10">
    <property type="entry name" value="Aromatic compound dioxygenase"/>
    <property type="match status" value="1"/>
</dbReference>
<keyword evidence="4" id="KW-1185">Reference proteome</keyword>
<accession>A0AA90YTL9</accession>
<reference evidence="2 4" key="1">
    <citation type="submission" date="2019-12" db="EMBL/GenBank/DDBJ databases">
        <title>Ruegeria JWLKs population differentiation of coral mucus and skeleton niches.</title>
        <authorList>
            <person name="Luo D."/>
        </authorList>
    </citation>
    <scope>NUCLEOTIDE SEQUENCE</scope>
    <source>
        <strain evidence="2">HKCCD6181</strain>
        <strain evidence="1 4">HKCCD6238</strain>
    </source>
</reference>
<dbReference type="SUPFAM" id="SSF49482">
    <property type="entry name" value="Aromatic compound dioxygenase"/>
    <property type="match status" value="1"/>
</dbReference>
<comment type="caution">
    <text evidence="2">The sequence shown here is derived from an EMBL/GenBank/DDBJ whole genome shotgun (WGS) entry which is preliminary data.</text>
</comment>
<dbReference type="InterPro" id="IPR015889">
    <property type="entry name" value="Intradiol_dOase_core"/>
</dbReference>
<proteinExistence type="predicted"/>
<name>A0AA90YTL9_9RHOB</name>
<dbReference type="Proteomes" id="UP000597886">
    <property type="component" value="Unassembled WGS sequence"/>
</dbReference>
<evidence type="ECO:0000313" key="4">
    <source>
        <dbReference type="Proteomes" id="UP000599383"/>
    </source>
</evidence>
<dbReference type="InterPro" id="IPR006311">
    <property type="entry name" value="TAT_signal"/>
</dbReference>